<dbReference type="Proteomes" id="UP000305778">
    <property type="component" value="Unassembled WGS sequence"/>
</dbReference>
<organism evidence="1 2">
    <name type="scientific">Actinacidiphila oryziradicis</name>
    <dbReference type="NCBI Taxonomy" id="2571141"/>
    <lineage>
        <taxon>Bacteria</taxon>
        <taxon>Bacillati</taxon>
        <taxon>Actinomycetota</taxon>
        <taxon>Actinomycetes</taxon>
        <taxon>Kitasatosporales</taxon>
        <taxon>Streptomycetaceae</taxon>
        <taxon>Actinacidiphila</taxon>
    </lineage>
</organism>
<comment type="caution">
    <text evidence="1">The sequence shown here is derived from an EMBL/GenBank/DDBJ whole genome shotgun (WGS) entry which is preliminary data.</text>
</comment>
<keyword evidence="2" id="KW-1185">Reference proteome</keyword>
<reference evidence="1 2" key="1">
    <citation type="submission" date="2019-04" db="EMBL/GenBank/DDBJ databases">
        <title>Streptomyces oryziradicis sp. nov., a novel actinomycete isolated from rhizosphere soil of rice (Oryza sativa L.).</title>
        <authorList>
            <person name="Li C."/>
        </authorList>
    </citation>
    <scope>NUCLEOTIDE SEQUENCE [LARGE SCALE GENOMIC DNA]</scope>
    <source>
        <strain evidence="1 2">NEAU-C40</strain>
    </source>
</reference>
<evidence type="ECO:0000313" key="2">
    <source>
        <dbReference type="Proteomes" id="UP000305778"/>
    </source>
</evidence>
<accession>A0A4V5MYK2</accession>
<gene>
    <name evidence="1" type="ORF">FCI23_35670</name>
</gene>
<dbReference type="EMBL" id="SUMC01000051">
    <property type="protein sequence ID" value="TKA04599.1"/>
    <property type="molecule type" value="Genomic_DNA"/>
</dbReference>
<proteinExistence type="predicted"/>
<sequence length="103" mass="11287">MGDQFSVDTGELGNFLRTLEEAHSSLDEVRKKMQDVTPDGIGTKDLDSACNDFQEHWKYGSEQLAEQTGKFADAVGQSKSNYEEIEIALEGAFKRAAAKGVAK</sequence>
<protein>
    <submittedName>
        <fullName evidence="1">Uncharacterized protein</fullName>
    </submittedName>
</protein>
<name>A0A4V5MYK2_9ACTN</name>
<evidence type="ECO:0000313" key="1">
    <source>
        <dbReference type="EMBL" id="TKA04599.1"/>
    </source>
</evidence>
<dbReference type="OrthoDB" id="4551929at2"/>
<dbReference type="AlphaFoldDB" id="A0A4V5MYK2"/>